<dbReference type="InterPro" id="IPR016690">
    <property type="entry name" value="TSEN34"/>
</dbReference>
<evidence type="ECO:0000259" key="6">
    <source>
        <dbReference type="Pfam" id="PF01974"/>
    </source>
</evidence>
<name>A0ABR3VTS4_9PEZI</name>
<evidence type="ECO:0000259" key="7">
    <source>
        <dbReference type="Pfam" id="PF26577"/>
    </source>
</evidence>
<comment type="function">
    <text evidence="4">Constitutes one of the two catalytic subunit of the tRNA-splicing endonuclease complex, a complex responsible for identification and cleavage of the splice sites in pre-tRNA. It cleaves pre-tRNA at the 5'- and 3'-splice sites to release the intron. The products are an intron and two tRNA half-molecules bearing 2',3'-cyclic phosphate and 5'-OH termini. There are no conserved sequences at the splice sites, but the intron is invariably located at the same site in the gene, placing the splice sites an invariant distance from the constant structural features of the tRNA body.</text>
</comment>
<feature type="domain" description="TSEN34 N-terminal" evidence="7">
    <location>
        <begin position="9"/>
        <end position="78"/>
    </location>
</feature>
<dbReference type="EC" id="4.6.1.16" evidence="4"/>
<dbReference type="PIRSF" id="PIRSF017250">
    <property type="entry name" value="tRNA_splic_SEN34"/>
    <property type="match status" value="1"/>
</dbReference>
<accession>A0ABR3VTS4</accession>
<dbReference type="Pfam" id="PF01974">
    <property type="entry name" value="tRNA_int_endo"/>
    <property type="match status" value="1"/>
</dbReference>
<dbReference type="EMBL" id="JAZHXJ010001283">
    <property type="protein sequence ID" value="KAL1845076.1"/>
    <property type="molecule type" value="Genomic_DNA"/>
</dbReference>
<keyword evidence="9" id="KW-1185">Reference proteome</keyword>
<comment type="caution">
    <text evidence="8">The sequence shown here is derived from an EMBL/GenBank/DDBJ whole genome shotgun (WGS) entry which is preliminary data.</text>
</comment>
<dbReference type="InterPro" id="IPR011856">
    <property type="entry name" value="tRNA_endonuc-like_dom_sf"/>
</dbReference>
<dbReference type="Pfam" id="PF26577">
    <property type="entry name" value="TSEN34_N"/>
    <property type="match status" value="1"/>
</dbReference>
<evidence type="ECO:0000256" key="5">
    <source>
        <dbReference type="SAM" id="MobiDB-lite"/>
    </source>
</evidence>
<protein>
    <recommendedName>
        <fullName evidence="4">tRNA-splicing endonuclease subunit Sen34</fullName>
        <ecNumber evidence="4">4.6.1.16</ecNumber>
    </recommendedName>
</protein>
<sequence length="310" mass="33829">MPSGTERKVRICKIASRYLVFDIQDVAFLRRHHNICAVFVGTMPQNPTQNVFMGLPVELLPEEASVLVAKSVAYIVDDTAAHLRQLTAMDDSTRRAYIQSLRTQRRKAQQSLDEEKAARTAEARARLQKKAASKQTASKQGGVSSSASRSPEGEESLFGSSSPPVSEMTPRQPAPQLIPGITPATSNGILGSPRTHTTPPDMPEPCPLYAHLNARGYFITPGLRFGGHYSVYPGDPFRYHAHFLATSYGWDDEIPMLELIGSGRLGTAVKKGFLLGGKKPEVRTYPGAGNEGEQNGDDGVRTFCIEWAGM</sequence>
<reference evidence="8 9" key="1">
    <citation type="journal article" date="2024" name="Commun. Biol.">
        <title>Comparative genomic analysis of thermophilic fungi reveals convergent evolutionary adaptations and gene losses.</title>
        <authorList>
            <person name="Steindorff A.S."/>
            <person name="Aguilar-Pontes M.V."/>
            <person name="Robinson A.J."/>
            <person name="Andreopoulos B."/>
            <person name="LaButti K."/>
            <person name="Kuo A."/>
            <person name="Mondo S."/>
            <person name="Riley R."/>
            <person name="Otillar R."/>
            <person name="Haridas S."/>
            <person name="Lipzen A."/>
            <person name="Grimwood J."/>
            <person name="Schmutz J."/>
            <person name="Clum A."/>
            <person name="Reid I.D."/>
            <person name="Moisan M.C."/>
            <person name="Butler G."/>
            <person name="Nguyen T.T.M."/>
            <person name="Dewar K."/>
            <person name="Conant G."/>
            <person name="Drula E."/>
            <person name="Henrissat B."/>
            <person name="Hansel C."/>
            <person name="Singer S."/>
            <person name="Hutchinson M.I."/>
            <person name="de Vries R.P."/>
            <person name="Natvig D.O."/>
            <person name="Powell A.J."/>
            <person name="Tsang A."/>
            <person name="Grigoriev I.V."/>
        </authorList>
    </citation>
    <scope>NUCLEOTIDE SEQUENCE [LARGE SCALE GENOMIC DNA]</scope>
    <source>
        <strain evidence="8 9">ATCC 24622</strain>
    </source>
</reference>
<comment type="similarity">
    <text evidence="1 4">Belongs to the tRNA-intron endonuclease family.</text>
</comment>
<feature type="region of interest" description="Disordered" evidence="5">
    <location>
        <begin position="101"/>
        <end position="186"/>
    </location>
</feature>
<dbReference type="PANTHER" id="PTHR13070">
    <property type="entry name" value="TRNA-SPLICING ENDONUCLEASE SUBUNIT SEN34-RELATED"/>
    <property type="match status" value="1"/>
</dbReference>
<keyword evidence="2 4" id="KW-0819">tRNA processing</keyword>
<evidence type="ECO:0000256" key="4">
    <source>
        <dbReference type="PIRNR" id="PIRNR017250"/>
    </source>
</evidence>
<evidence type="ECO:0000313" key="9">
    <source>
        <dbReference type="Proteomes" id="UP001586593"/>
    </source>
</evidence>
<organism evidence="8 9">
    <name type="scientific">Phialemonium thermophilum</name>
    <dbReference type="NCBI Taxonomy" id="223376"/>
    <lineage>
        <taxon>Eukaryota</taxon>
        <taxon>Fungi</taxon>
        <taxon>Dikarya</taxon>
        <taxon>Ascomycota</taxon>
        <taxon>Pezizomycotina</taxon>
        <taxon>Sordariomycetes</taxon>
        <taxon>Sordariomycetidae</taxon>
        <taxon>Cephalothecales</taxon>
        <taxon>Cephalothecaceae</taxon>
        <taxon>Phialemonium</taxon>
    </lineage>
</organism>
<gene>
    <name evidence="8" type="ORF">VTK73DRAFT_1184</name>
</gene>
<dbReference type="InterPro" id="IPR036167">
    <property type="entry name" value="tRNA_intron_Endo_cat-like_sf"/>
</dbReference>
<evidence type="ECO:0000313" key="8">
    <source>
        <dbReference type="EMBL" id="KAL1845076.1"/>
    </source>
</evidence>
<dbReference type="PANTHER" id="PTHR13070:SF0">
    <property type="entry name" value="TRNA-SPLICING ENDONUCLEASE SUBUNIT SEN34"/>
    <property type="match status" value="1"/>
</dbReference>
<evidence type="ECO:0000256" key="2">
    <source>
        <dbReference type="ARBA" id="ARBA00022694"/>
    </source>
</evidence>
<feature type="domain" description="tRNA intron endonuclease catalytic" evidence="6">
    <location>
        <begin position="207"/>
        <end position="275"/>
    </location>
</feature>
<dbReference type="Gene3D" id="3.40.1350.10">
    <property type="match status" value="1"/>
</dbReference>
<dbReference type="SUPFAM" id="SSF53032">
    <property type="entry name" value="tRNA-intron endonuclease catalytic domain-like"/>
    <property type="match status" value="1"/>
</dbReference>
<keyword evidence="3 4" id="KW-0456">Lyase</keyword>
<dbReference type="Proteomes" id="UP001586593">
    <property type="component" value="Unassembled WGS sequence"/>
</dbReference>
<dbReference type="CDD" id="cd22363">
    <property type="entry name" value="tRNA-intron_lyase_C"/>
    <property type="match status" value="1"/>
</dbReference>
<proteinExistence type="inferred from homology"/>
<evidence type="ECO:0000256" key="3">
    <source>
        <dbReference type="ARBA" id="ARBA00023239"/>
    </source>
</evidence>
<dbReference type="InterPro" id="IPR006677">
    <property type="entry name" value="tRNA_intron_Endonuc_cat-like"/>
</dbReference>
<evidence type="ECO:0000256" key="1">
    <source>
        <dbReference type="ARBA" id="ARBA00008078"/>
    </source>
</evidence>
<feature type="compositionally biased region" description="Basic and acidic residues" evidence="5">
    <location>
        <begin position="113"/>
        <end position="125"/>
    </location>
</feature>
<dbReference type="InterPro" id="IPR059049">
    <property type="entry name" value="TSEN34_N"/>
</dbReference>